<evidence type="ECO:0000259" key="8">
    <source>
        <dbReference type="Pfam" id="PF17681"/>
    </source>
</evidence>
<evidence type="ECO:0000256" key="4">
    <source>
        <dbReference type="ARBA" id="ARBA00022701"/>
    </source>
</evidence>
<evidence type="ECO:0000259" key="7">
    <source>
        <dbReference type="Pfam" id="PF04130"/>
    </source>
</evidence>
<dbReference type="GO" id="GO:0000278">
    <property type="term" value="P:mitotic cell cycle"/>
    <property type="evidence" value="ECO:0007669"/>
    <property type="project" value="TreeGrafter"/>
</dbReference>
<evidence type="ECO:0000256" key="2">
    <source>
        <dbReference type="ARBA" id="ARBA00010337"/>
    </source>
</evidence>
<evidence type="ECO:0000256" key="6">
    <source>
        <dbReference type="SAM" id="MobiDB-lite"/>
    </source>
</evidence>
<dbReference type="PANTHER" id="PTHR19302">
    <property type="entry name" value="GAMMA TUBULIN COMPLEX PROTEIN"/>
    <property type="match status" value="1"/>
</dbReference>
<dbReference type="PANTHER" id="PTHR19302:SF14">
    <property type="entry name" value="GAMMA-TUBULIN COMPLEX COMPONENT 3"/>
    <property type="match status" value="1"/>
</dbReference>
<dbReference type="GO" id="GO:0051225">
    <property type="term" value="P:spindle assembly"/>
    <property type="evidence" value="ECO:0007669"/>
    <property type="project" value="TreeGrafter"/>
</dbReference>
<feature type="domain" description="Gamma tubulin complex component C-terminal" evidence="7">
    <location>
        <begin position="502"/>
        <end position="823"/>
    </location>
</feature>
<comment type="subcellular location">
    <subcellularLocation>
        <location evidence="1">Cytoplasm</location>
        <location evidence="1">Cytoskeleton</location>
    </subcellularLocation>
</comment>
<keyword evidence="10" id="KW-1185">Reference proteome</keyword>
<dbReference type="GO" id="GO:0005874">
    <property type="term" value="C:microtubule"/>
    <property type="evidence" value="ECO:0007669"/>
    <property type="project" value="UniProtKB-KW"/>
</dbReference>
<dbReference type="InterPro" id="IPR007259">
    <property type="entry name" value="GCP"/>
</dbReference>
<evidence type="ECO:0000256" key="1">
    <source>
        <dbReference type="ARBA" id="ARBA00004245"/>
    </source>
</evidence>
<accession>A0A4Y7TQ72</accession>
<evidence type="ECO:0000313" key="10">
    <source>
        <dbReference type="Proteomes" id="UP000298030"/>
    </source>
</evidence>
<dbReference type="STRING" id="71717.A0A4Y7TQ72"/>
<organism evidence="9 10">
    <name type="scientific">Coprinellus micaceus</name>
    <name type="common">Glistening ink-cap mushroom</name>
    <name type="synonym">Coprinus micaceus</name>
    <dbReference type="NCBI Taxonomy" id="71717"/>
    <lineage>
        <taxon>Eukaryota</taxon>
        <taxon>Fungi</taxon>
        <taxon>Dikarya</taxon>
        <taxon>Basidiomycota</taxon>
        <taxon>Agaricomycotina</taxon>
        <taxon>Agaricomycetes</taxon>
        <taxon>Agaricomycetidae</taxon>
        <taxon>Agaricales</taxon>
        <taxon>Agaricineae</taxon>
        <taxon>Psathyrellaceae</taxon>
        <taxon>Coprinellus</taxon>
    </lineage>
</organism>
<dbReference type="GO" id="GO:0000930">
    <property type="term" value="C:gamma-tubulin complex"/>
    <property type="evidence" value="ECO:0007669"/>
    <property type="project" value="TreeGrafter"/>
</dbReference>
<dbReference type="GO" id="GO:0007020">
    <property type="term" value="P:microtubule nucleation"/>
    <property type="evidence" value="ECO:0007669"/>
    <property type="project" value="InterPro"/>
</dbReference>
<feature type="compositionally biased region" description="Low complexity" evidence="6">
    <location>
        <begin position="97"/>
        <end position="117"/>
    </location>
</feature>
<dbReference type="AlphaFoldDB" id="A0A4Y7TQ72"/>
<feature type="domain" description="Gamma tubulin complex component protein N-terminal" evidence="8">
    <location>
        <begin position="165"/>
        <end position="499"/>
    </location>
</feature>
<dbReference type="GO" id="GO:0051011">
    <property type="term" value="F:microtubule minus-end binding"/>
    <property type="evidence" value="ECO:0007669"/>
    <property type="project" value="TreeGrafter"/>
</dbReference>
<dbReference type="Pfam" id="PF17681">
    <property type="entry name" value="GCP_N_terminal"/>
    <property type="match status" value="1"/>
</dbReference>
<evidence type="ECO:0000313" key="9">
    <source>
        <dbReference type="EMBL" id="TEB35689.1"/>
    </source>
</evidence>
<feature type="region of interest" description="Disordered" evidence="6">
    <location>
        <begin position="95"/>
        <end position="143"/>
    </location>
</feature>
<dbReference type="Proteomes" id="UP000298030">
    <property type="component" value="Unassembled WGS sequence"/>
</dbReference>
<dbReference type="GO" id="GO:0031122">
    <property type="term" value="P:cytoplasmic microtubule organization"/>
    <property type="evidence" value="ECO:0007669"/>
    <property type="project" value="TreeGrafter"/>
</dbReference>
<dbReference type="OrthoDB" id="5860513at2759"/>
<comment type="caution">
    <text evidence="9">The sequence shown here is derived from an EMBL/GenBank/DDBJ whole genome shotgun (WGS) entry which is preliminary data.</text>
</comment>
<keyword evidence="5" id="KW-0206">Cytoskeleton</keyword>
<gene>
    <name evidence="9" type="ORF">FA13DRAFT_1728540</name>
</gene>
<reference evidence="9 10" key="1">
    <citation type="journal article" date="2019" name="Nat. Ecol. Evol.">
        <title>Megaphylogeny resolves global patterns of mushroom evolution.</title>
        <authorList>
            <person name="Varga T."/>
            <person name="Krizsan K."/>
            <person name="Foldi C."/>
            <person name="Dima B."/>
            <person name="Sanchez-Garcia M."/>
            <person name="Sanchez-Ramirez S."/>
            <person name="Szollosi G.J."/>
            <person name="Szarkandi J.G."/>
            <person name="Papp V."/>
            <person name="Albert L."/>
            <person name="Andreopoulos W."/>
            <person name="Angelini C."/>
            <person name="Antonin V."/>
            <person name="Barry K.W."/>
            <person name="Bougher N.L."/>
            <person name="Buchanan P."/>
            <person name="Buyck B."/>
            <person name="Bense V."/>
            <person name="Catcheside P."/>
            <person name="Chovatia M."/>
            <person name="Cooper J."/>
            <person name="Damon W."/>
            <person name="Desjardin D."/>
            <person name="Finy P."/>
            <person name="Geml J."/>
            <person name="Haridas S."/>
            <person name="Hughes K."/>
            <person name="Justo A."/>
            <person name="Karasinski D."/>
            <person name="Kautmanova I."/>
            <person name="Kiss B."/>
            <person name="Kocsube S."/>
            <person name="Kotiranta H."/>
            <person name="LaButti K.M."/>
            <person name="Lechner B.E."/>
            <person name="Liimatainen K."/>
            <person name="Lipzen A."/>
            <person name="Lukacs Z."/>
            <person name="Mihaltcheva S."/>
            <person name="Morgado L.N."/>
            <person name="Niskanen T."/>
            <person name="Noordeloos M.E."/>
            <person name="Ohm R.A."/>
            <person name="Ortiz-Santana B."/>
            <person name="Ovrebo C."/>
            <person name="Racz N."/>
            <person name="Riley R."/>
            <person name="Savchenko A."/>
            <person name="Shiryaev A."/>
            <person name="Soop K."/>
            <person name="Spirin V."/>
            <person name="Szebenyi C."/>
            <person name="Tomsovsky M."/>
            <person name="Tulloss R.E."/>
            <person name="Uehling J."/>
            <person name="Grigoriev I.V."/>
            <person name="Vagvolgyi C."/>
            <person name="Papp T."/>
            <person name="Martin F.M."/>
            <person name="Miettinen O."/>
            <person name="Hibbett D.S."/>
            <person name="Nagy L.G."/>
        </authorList>
    </citation>
    <scope>NUCLEOTIDE SEQUENCE [LARGE SCALE GENOMIC DNA]</scope>
    <source>
        <strain evidence="9 10">FP101781</strain>
    </source>
</reference>
<dbReference type="Gene3D" id="1.20.120.1900">
    <property type="entry name" value="Gamma-tubulin complex, C-terminal domain"/>
    <property type="match status" value="1"/>
</dbReference>
<dbReference type="Pfam" id="PF04130">
    <property type="entry name" value="GCP_C_terminal"/>
    <property type="match status" value="1"/>
</dbReference>
<evidence type="ECO:0000256" key="3">
    <source>
        <dbReference type="ARBA" id="ARBA00022490"/>
    </source>
</evidence>
<dbReference type="GO" id="GO:0000922">
    <property type="term" value="C:spindle pole"/>
    <property type="evidence" value="ECO:0007669"/>
    <property type="project" value="InterPro"/>
</dbReference>
<dbReference type="EMBL" id="QPFP01000007">
    <property type="protein sequence ID" value="TEB35689.1"/>
    <property type="molecule type" value="Genomic_DNA"/>
</dbReference>
<proteinExistence type="inferred from homology"/>
<evidence type="ECO:0000256" key="5">
    <source>
        <dbReference type="ARBA" id="ARBA00023212"/>
    </source>
</evidence>
<dbReference type="InterPro" id="IPR040457">
    <property type="entry name" value="GCP_C"/>
</dbReference>
<protein>
    <submittedName>
        <fullName evidence="9">Gamma-tubulin complex DGRIP91/SPC98 component</fullName>
    </submittedName>
</protein>
<name>A0A4Y7TQ72_COPMI</name>
<sequence>MPSSLEALIYTLVPTSQTQETLRRELVSRCQGILSSYGPSNLERDLSQPVESIERRLLSKDPGGVDTLKFTNLVSRLSKQSVISKQTEIVSFLSAMSRTSSSSRPPTSLSRPTTSQSKSRQPSIRTPTLPVPPPLPSAAGKSKAELLKEWRRSKGQTPISEVQLLRDAIYLLQGISGTYIKFSQEENDDRIVFLDDPDHTVSASTKVLIHRLAELGYLYRRVDSFVREREAVNTVGMIEQSLCHYLQSQLNDYYRLIAVLETQLNAATTEDSNESGLSLKRLDVWVNEWRLRMRMMSVCVEGAKEAHGGALVNLIHSYTENGDPFVRTFTHQLLEGVSRPFFTTLHKWLFSGELYDPFSEFFVSVDSSIGPSHHSHPSSLPGGIGDHSDVGFGSGVLGDADDFGSKDAGIKLWESKYQFKETMLPLFVGGASGKKIFSTGRSLNFIRYSCHDSEWVSTREKMNEFHGSLQYSDISGLERSIDSAYRLASDRLFEVFIAKFKLLDHLSALRNYLLLGYGDFADQLMETLGPSLSKSANTLYRHNLTATLESAIRSSNAQRDSPDVLRRLDARMLEYSHGEIGWDVFTLEYKVDAPIDTVLDNLALEGYLKLFRHLWQMKRIEKTLDRGWMRVTSGAKTFIRAPDLEPEWHKIRIQMAEMVHFIRQLEAYCRLEVIECSWAVLIDFLNKREGDLDSIIEAHRTYMERLLKKIFLWNPRTGKEELVLNMVKDAFATILMYREATDNFYNFTLSEAARHDQLADIERGVYTGKVPESTQNASDLTARLHEYGTLFKDKIQMMVQHLQVHPDLDCRFLAIRLSFSDYYKKPDRR</sequence>
<comment type="similarity">
    <text evidence="2">Belongs to the TUBGCP family.</text>
</comment>
<dbReference type="GO" id="GO:0051321">
    <property type="term" value="P:meiotic cell cycle"/>
    <property type="evidence" value="ECO:0007669"/>
    <property type="project" value="TreeGrafter"/>
</dbReference>
<dbReference type="InterPro" id="IPR041470">
    <property type="entry name" value="GCP_N"/>
</dbReference>
<dbReference type="GO" id="GO:0043015">
    <property type="term" value="F:gamma-tubulin binding"/>
    <property type="evidence" value="ECO:0007669"/>
    <property type="project" value="InterPro"/>
</dbReference>
<keyword evidence="4" id="KW-0493">Microtubule</keyword>
<keyword evidence="3" id="KW-0963">Cytoplasm</keyword>
<dbReference type="GO" id="GO:0044732">
    <property type="term" value="C:mitotic spindle pole body"/>
    <property type="evidence" value="ECO:0007669"/>
    <property type="project" value="TreeGrafter"/>
</dbReference>
<dbReference type="InterPro" id="IPR042241">
    <property type="entry name" value="GCP_C_sf"/>
</dbReference>